<name>A0A6P0CFK9_9RHOB</name>
<reference evidence="2 3" key="1">
    <citation type="submission" date="2020-01" db="EMBL/GenBank/DDBJ databases">
        <title>Sulfitobacter sediminilitoris sp. nov., isolated from a tidal flat.</title>
        <authorList>
            <person name="Park S."/>
            <person name="Yoon J.-H."/>
        </authorList>
    </citation>
    <scope>NUCLEOTIDE SEQUENCE [LARGE SCALE GENOMIC DNA]</scope>
    <source>
        <strain evidence="2 3">JBTF-M27</strain>
    </source>
</reference>
<dbReference type="InterPro" id="IPR018968">
    <property type="entry name" value="Phasin"/>
</dbReference>
<organism evidence="2 3">
    <name type="scientific">Sulfitobacter sediminilitoris</name>
    <dbReference type="NCBI Taxonomy" id="2698830"/>
    <lineage>
        <taxon>Bacteria</taxon>
        <taxon>Pseudomonadati</taxon>
        <taxon>Pseudomonadota</taxon>
        <taxon>Alphaproteobacteria</taxon>
        <taxon>Rhodobacterales</taxon>
        <taxon>Roseobacteraceae</taxon>
        <taxon>Sulfitobacter</taxon>
    </lineage>
</organism>
<evidence type="ECO:0000313" key="2">
    <source>
        <dbReference type="EMBL" id="NEK23234.1"/>
    </source>
</evidence>
<keyword evidence="3" id="KW-1185">Reference proteome</keyword>
<dbReference type="Proteomes" id="UP000468591">
    <property type="component" value="Unassembled WGS sequence"/>
</dbReference>
<dbReference type="AlphaFoldDB" id="A0A6P0CFK9"/>
<gene>
    <name evidence="2" type="ORF">GV827_12570</name>
</gene>
<sequence length="155" mass="16928">MTTKTTAKATKTAKDTTADVTNKVTEGAREFVKRTTDTAQERVEGIYESSKTYNAQLEDTLKRAAEGYANILGGIAEAAFANVNHTLAAVEKLAEAKSVSEAAKIQSEYVREHTAQNMEHVRSAYDYVREVAAENTGSLREGYAKMWPSSDKKAA</sequence>
<evidence type="ECO:0000259" key="1">
    <source>
        <dbReference type="Pfam" id="PF09361"/>
    </source>
</evidence>
<protein>
    <recommendedName>
        <fullName evidence="1">Phasin domain-containing protein</fullName>
    </recommendedName>
</protein>
<dbReference type="Pfam" id="PF09361">
    <property type="entry name" value="Phasin_2"/>
    <property type="match status" value="1"/>
</dbReference>
<accession>A0A6P0CFK9</accession>
<evidence type="ECO:0000313" key="3">
    <source>
        <dbReference type="Proteomes" id="UP000468591"/>
    </source>
</evidence>
<proteinExistence type="predicted"/>
<dbReference type="EMBL" id="JAABNT010000007">
    <property type="protein sequence ID" value="NEK23234.1"/>
    <property type="molecule type" value="Genomic_DNA"/>
</dbReference>
<feature type="domain" description="Phasin" evidence="1">
    <location>
        <begin position="48"/>
        <end position="136"/>
    </location>
</feature>
<comment type="caution">
    <text evidence="2">The sequence shown here is derived from an EMBL/GenBank/DDBJ whole genome shotgun (WGS) entry which is preliminary data.</text>
</comment>
<dbReference type="RefSeq" id="WP_164354158.1">
    <property type="nucleotide sequence ID" value="NZ_JAABNT010000007.1"/>
</dbReference>